<evidence type="ECO:0000313" key="2">
    <source>
        <dbReference type="EMBL" id="POM59556.1"/>
    </source>
</evidence>
<comment type="caution">
    <text evidence="2">The sequence shown here is derived from an EMBL/GenBank/DDBJ whole genome shotgun (WGS) entry which is preliminary data.</text>
</comment>
<feature type="compositionally biased region" description="Basic and acidic residues" evidence="1">
    <location>
        <begin position="1"/>
        <end position="13"/>
    </location>
</feature>
<dbReference type="EMBL" id="NCKW01017108">
    <property type="protein sequence ID" value="POM59556.1"/>
    <property type="molecule type" value="Genomic_DNA"/>
</dbReference>
<accession>A0A2P4X1Y8</accession>
<evidence type="ECO:0000313" key="3">
    <source>
        <dbReference type="Proteomes" id="UP000237271"/>
    </source>
</evidence>
<sequence>MQQKDDTTVEKENTSTAVCEGAVDANPDQVGEANVETTTSRDNLHPPVKVETTGIDPTIGNSDNKVCVFEGQRPVDSTLEKENSPKDVTIEEPRTIDVDDANTVETGAIEQGDAVSTKPSKEEILSTIDILDLDIAGVKKQIKALQRTIVTTEVKQEASLQQVDMEIMAAVKVAVDSRFVELLADVFSENLRKSTTANAQLPKRIEHALSDQVRLKVRKRNRARHEYMKKLAKDYMDLKKTWKLGVKKLEKDRKRQDKLRLKQLQKQKLKSMGESEGTIVRTSSRLTNNSSADLENNDLEKIEQAKAQALIDQEVRKKRLKNALSTVIPDMLITPVERKQRYFTRFVNKQSCMADGLVTDWKLKEKAEMKVNPWNDLEK</sequence>
<protein>
    <submittedName>
        <fullName evidence="2">Uncharacterized protein</fullName>
    </submittedName>
</protein>
<proteinExistence type="predicted"/>
<dbReference type="OrthoDB" id="10258692at2759"/>
<keyword evidence="3" id="KW-1185">Reference proteome</keyword>
<feature type="region of interest" description="Disordered" evidence="1">
    <location>
        <begin position="1"/>
        <end position="61"/>
    </location>
</feature>
<name>A0A2P4X1Y8_9STRA</name>
<organism evidence="2 3">
    <name type="scientific">Phytophthora palmivora</name>
    <dbReference type="NCBI Taxonomy" id="4796"/>
    <lineage>
        <taxon>Eukaryota</taxon>
        <taxon>Sar</taxon>
        <taxon>Stramenopiles</taxon>
        <taxon>Oomycota</taxon>
        <taxon>Peronosporomycetes</taxon>
        <taxon>Peronosporales</taxon>
        <taxon>Peronosporaceae</taxon>
        <taxon>Phytophthora</taxon>
    </lineage>
</organism>
<feature type="non-terminal residue" evidence="2">
    <location>
        <position position="379"/>
    </location>
</feature>
<dbReference type="AlphaFoldDB" id="A0A2P4X1Y8"/>
<evidence type="ECO:0000256" key="1">
    <source>
        <dbReference type="SAM" id="MobiDB-lite"/>
    </source>
</evidence>
<reference evidence="2 3" key="1">
    <citation type="journal article" date="2017" name="Genome Biol. Evol.">
        <title>Phytophthora megakarya and P. palmivora, closely related causal agents of cacao black pod rot, underwent increases in genome sizes and gene numbers by different mechanisms.</title>
        <authorList>
            <person name="Ali S.S."/>
            <person name="Shao J."/>
            <person name="Lary D.J."/>
            <person name="Kronmiller B."/>
            <person name="Shen D."/>
            <person name="Strem M.D."/>
            <person name="Amoako-Attah I."/>
            <person name="Akrofi A.Y."/>
            <person name="Begoude B.A."/>
            <person name="Ten Hoopen G.M."/>
            <person name="Coulibaly K."/>
            <person name="Kebe B.I."/>
            <person name="Melnick R.L."/>
            <person name="Guiltinan M.J."/>
            <person name="Tyler B.M."/>
            <person name="Meinhardt L.W."/>
            <person name="Bailey B.A."/>
        </authorList>
    </citation>
    <scope>NUCLEOTIDE SEQUENCE [LARGE SCALE GENOMIC DNA]</scope>
    <source>
        <strain evidence="3">sbr112.9</strain>
    </source>
</reference>
<dbReference type="Proteomes" id="UP000237271">
    <property type="component" value="Unassembled WGS sequence"/>
</dbReference>
<gene>
    <name evidence="2" type="ORF">PHPALM_31693</name>
</gene>